<dbReference type="EMBL" id="BAABHD010000001">
    <property type="protein sequence ID" value="GAA4445949.1"/>
    <property type="molecule type" value="Genomic_DNA"/>
</dbReference>
<gene>
    <name evidence="2" type="ORF">GCM10023189_00520</name>
</gene>
<keyword evidence="3" id="KW-1185">Reference proteome</keyword>
<reference evidence="3" key="1">
    <citation type="journal article" date="2019" name="Int. J. Syst. Evol. Microbiol.">
        <title>The Global Catalogue of Microorganisms (GCM) 10K type strain sequencing project: providing services to taxonomists for standard genome sequencing and annotation.</title>
        <authorList>
            <consortium name="The Broad Institute Genomics Platform"/>
            <consortium name="The Broad Institute Genome Sequencing Center for Infectious Disease"/>
            <person name="Wu L."/>
            <person name="Ma J."/>
        </authorList>
    </citation>
    <scope>NUCLEOTIDE SEQUENCE [LARGE SCALE GENOMIC DNA]</scope>
    <source>
        <strain evidence="3">JCM 17927</strain>
    </source>
</reference>
<name>A0ABP8M7M4_9BACT</name>
<protein>
    <recommendedName>
        <fullName evidence="1">Putative auto-transporter adhesin head GIN domain-containing protein</fullName>
    </recommendedName>
</protein>
<sequence length="236" mass="25833">MKRQIFIHTIFVFFLAILTACENNLIGPYEETRQTYGLNGFDRLDMGSAFRITVTRGSAFAIEAKGNQRDVEDLDIYTRNGTLYAKYRNPLRSRRYSMNIDITMPELRGVDFSGASKSTVTGFTNVRELDIKLSGASKSTVEVTASRINIDLSGASDLFLKGNGGVIRGELSGASKVEAYDFPVEDADLDLSGASNAYVRVDKNLTVKASGASDVRYRGAPVVRSQVSGASKVRQD</sequence>
<organism evidence="2 3">
    <name type="scientific">Nibrella saemangeumensis</name>
    <dbReference type="NCBI Taxonomy" id="1084526"/>
    <lineage>
        <taxon>Bacteria</taxon>
        <taxon>Pseudomonadati</taxon>
        <taxon>Bacteroidota</taxon>
        <taxon>Cytophagia</taxon>
        <taxon>Cytophagales</taxon>
        <taxon>Spirosomataceae</taxon>
        <taxon>Nibrella</taxon>
    </lineage>
</organism>
<dbReference type="Gene3D" id="2.160.20.120">
    <property type="match status" value="1"/>
</dbReference>
<dbReference type="Proteomes" id="UP001501175">
    <property type="component" value="Unassembled WGS sequence"/>
</dbReference>
<evidence type="ECO:0000259" key="1">
    <source>
        <dbReference type="Pfam" id="PF10988"/>
    </source>
</evidence>
<dbReference type="PROSITE" id="PS51257">
    <property type="entry name" value="PROKAR_LIPOPROTEIN"/>
    <property type="match status" value="1"/>
</dbReference>
<dbReference type="RefSeq" id="WP_345239486.1">
    <property type="nucleotide sequence ID" value="NZ_BAABHD010000001.1"/>
</dbReference>
<comment type="caution">
    <text evidence="2">The sequence shown here is derived from an EMBL/GenBank/DDBJ whole genome shotgun (WGS) entry which is preliminary data.</text>
</comment>
<dbReference type="InterPro" id="IPR021255">
    <property type="entry name" value="DUF2807"/>
</dbReference>
<accession>A0ABP8M7M4</accession>
<evidence type="ECO:0000313" key="3">
    <source>
        <dbReference type="Proteomes" id="UP001501175"/>
    </source>
</evidence>
<dbReference type="Pfam" id="PF10988">
    <property type="entry name" value="DUF2807"/>
    <property type="match status" value="1"/>
</dbReference>
<evidence type="ECO:0000313" key="2">
    <source>
        <dbReference type="EMBL" id="GAA4445949.1"/>
    </source>
</evidence>
<feature type="domain" description="Putative auto-transporter adhesin head GIN" evidence="1">
    <location>
        <begin position="41"/>
        <end position="221"/>
    </location>
</feature>
<proteinExistence type="predicted"/>